<dbReference type="InterPro" id="IPR004864">
    <property type="entry name" value="LEA_2"/>
</dbReference>
<dbReference type="InterPro" id="IPR013990">
    <property type="entry name" value="WHy-dom"/>
</dbReference>
<dbReference type="eggNOG" id="COG5608">
    <property type="taxonomic scope" value="Bacteria"/>
</dbReference>
<reference evidence="2 3" key="1">
    <citation type="journal article" date="2013" name="Genome Announc.">
        <title>Draft Genome of the Nitrogen-Fixing Bacterium Pseudomonas stutzeri Strain KOS6 Isolated from Industrial Hydrocarbon Sludge.</title>
        <authorList>
            <person name="Grigoryeva T.V."/>
            <person name="Laikov A.V."/>
            <person name="Naumova R.P."/>
            <person name="Manolov A.I."/>
            <person name="Larin A.K."/>
            <person name="Karpova I.Y."/>
            <person name="Semashko T.A."/>
            <person name="Alexeev D.G."/>
            <person name="Kostryukova E.S."/>
            <person name="Muller R."/>
            <person name="Govorun V.M."/>
        </authorList>
    </citation>
    <scope>NUCLEOTIDE SEQUENCE [LARGE SCALE GENOMIC DNA]</scope>
    <source>
        <strain evidence="2 3">KOS6</strain>
    </source>
</reference>
<dbReference type="SMART" id="SM00769">
    <property type="entry name" value="WHy"/>
    <property type="match status" value="1"/>
</dbReference>
<gene>
    <name evidence="2" type="ORF">B597_004445</name>
</gene>
<dbReference type="Gene3D" id="2.60.40.1820">
    <property type="match status" value="1"/>
</dbReference>
<sequence>MFCQAHTTRILRTVVMLSLLGAMAGCSTWFSGDFKDPGVELARVDIIKARLLEQQFMLRFRIDNPNDHSLPVRGLVYNVHLNDIELASGESNGWLTVPANSFEYYEVPVHTNLWRHMKYIVRLLEKPDRPISYRLVGELKTGLMAGRRVHISTAGEIIPGNFIPE</sequence>
<dbReference type="Proteomes" id="UP000026923">
    <property type="component" value="Unassembled WGS sequence"/>
</dbReference>
<dbReference type="RefSeq" id="WP_024162370.1">
    <property type="nucleotide sequence ID" value="NZ_KK020676.1"/>
</dbReference>
<dbReference type="EMBL" id="AMCZ02000003">
    <property type="protein sequence ID" value="EWC42663.1"/>
    <property type="molecule type" value="Genomic_DNA"/>
</dbReference>
<feature type="domain" description="Water stress and hypersensitive response" evidence="1">
    <location>
        <begin position="39"/>
        <end position="158"/>
    </location>
</feature>
<proteinExistence type="predicted"/>
<name>A0A061JV49_STUST</name>
<protein>
    <recommendedName>
        <fullName evidence="1">Water stress and hypersensitive response domain-containing protein</fullName>
    </recommendedName>
</protein>
<evidence type="ECO:0000313" key="2">
    <source>
        <dbReference type="EMBL" id="EWC42663.1"/>
    </source>
</evidence>
<dbReference type="Pfam" id="PF03168">
    <property type="entry name" value="LEA_2"/>
    <property type="match status" value="1"/>
</dbReference>
<dbReference type="HOGENOM" id="CLU_120005_3_0_6"/>
<organism evidence="2 3">
    <name type="scientific">Stutzerimonas stutzeri KOS6</name>
    <dbReference type="NCBI Taxonomy" id="1218352"/>
    <lineage>
        <taxon>Bacteria</taxon>
        <taxon>Pseudomonadati</taxon>
        <taxon>Pseudomonadota</taxon>
        <taxon>Gammaproteobacteria</taxon>
        <taxon>Pseudomonadales</taxon>
        <taxon>Pseudomonadaceae</taxon>
        <taxon>Stutzerimonas</taxon>
    </lineage>
</organism>
<dbReference type="SUPFAM" id="SSF117070">
    <property type="entry name" value="LEA14-like"/>
    <property type="match status" value="1"/>
</dbReference>
<accession>A0A061JV49</accession>
<evidence type="ECO:0000313" key="3">
    <source>
        <dbReference type="Proteomes" id="UP000026923"/>
    </source>
</evidence>
<dbReference type="GO" id="GO:0009269">
    <property type="term" value="P:response to desiccation"/>
    <property type="evidence" value="ECO:0007669"/>
    <property type="project" value="InterPro"/>
</dbReference>
<comment type="caution">
    <text evidence="2">The sequence shown here is derived from an EMBL/GenBank/DDBJ whole genome shotgun (WGS) entry which is preliminary data.</text>
</comment>
<evidence type="ECO:0000259" key="1">
    <source>
        <dbReference type="SMART" id="SM00769"/>
    </source>
</evidence>
<dbReference type="AlphaFoldDB" id="A0A061JV49"/>